<dbReference type="EMBL" id="LT594323">
    <property type="protein sequence ID" value="SBT39618.1"/>
    <property type="molecule type" value="Genomic_DNA"/>
</dbReference>
<keyword evidence="3" id="KW-1185">Reference proteome</keyword>
<keyword evidence="1" id="KW-0812">Transmembrane</keyword>
<reference evidence="3" key="1">
    <citation type="submission" date="2016-06" db="EMBL/GenBank/DDBJ databases">
        <authorList>
            <person name="Varghese N."/>
            <person name="Submissions Spin"/>
        </authorList>
    </citation>
    <scope>NUCLEOTIDE SEQUENCE [LARGE SCALE GENOMIC DNA]</scope>
    <source>
        <strain evidence="3">DSM 44815</strain>
    </source>
</reference>
<protein>
    <submittedName>
        <fullName evidence="2">Uncharacterized protein</fullName>
    </submittedName>
</protein>
<sequence length="189" mass="20582">MNGKGLWVVNMDTELHIRRVVHPTDRIVTGRLVRLMEGYAREVRVGQPVLVAVLTAAGLAGLLLRVARALLSSGGGGARRSFKDLKKGPEFLVTPVRVRDSRDRLVEVELHGHLPQSALHPGDHVQLTLRPQRDADLPPRIERIVNLTTGQLLTPRTATLWSHLGPPLLLQATLGVLLVLGIAACSVLT</sequence>
<evidence type="ECO:0000313" key="2">
    <source>
        <dbReference type="EMBL" id="SBT39618.1"/>
    </source>
</evidence>
<feature type="transmembrane region" description="Helical" evidence="1">
    <location>
        <begin position="168"/>
        <end position="188"/>
    </location>
</feature>
<keyword evidence="1" id="KW-0472">Membrane</keyword>
<feature type="transmembrane region" description="Helical" evidence="1">
    <location>
        <begin position="49"/>
        <end position="71"/>
    </location>
</feature>
<organism evidence="2 3">
    <name type="scientific">Micromonospora auratinigra</name>
    <dbReference type="NCBI Taxonomy" id="261654"/>
    <lineage>
        <taxon>Bacteria</taxon>
        <taxon>Bacillati</taxon>
        <taxon>Actinomycetota</taxon>
        <taxon>Actinomycetes</taxon>
        <taxon>Micromonosporales</taxon>
        <taxon>Micromonosporaceae</taxon>
        <taxon>Micromonospora</taxon>
    </lineage>
</organism>
<evidence type="ECO:0000313" key="3">
    <source>
        <dbReference type="Proteomes" id="UP000199385"/>
    </source>
</evidence>
<keyword evidence="1" id="KW-1133">Transmembrane helix</keyword>
<name>A0A1A8Z6Q9_9ACTN</name>
<dbReference type="AlphaFoldDB" id="A0A1A8Z6Q9"/>
<proteinExistence type="predicted"/>
<evidence type="ECO:0000256" key="1">
    <source>
        <dbReference type="SAM" id="Phobius"/>
    </source>
</evidence>
<dbReference type="PATRIC" id="fig|261654.4.peg.996"/>
<dbReference type="STRING" id="261654.GA0070611_0968"/>
<dbReference type="Proteomes" id="UP000199385">
    <property type="component" value="Chromosome I"/>
</dbReference>
<accession>A0A1A8Z6Q9</accession>
<gene>
    <name evidence="2" type="ORF">GA0070611_0968</name>
</gene>